<sequence length="125" mass="14839">MNANHPAAKDRKQEGVDRLGFHHDFVAGIMMNTRSLRGSTMSIRVKGVMVWRRAIFRHTFEDNDVTRLAPRKMTLEQHQEIGFRERLEEKTRYQQDAGRAVRWITSRFSHRCQITCIFVALRRRL</sequence>
<proteinExistence type="predicted"/>
<evidence type="ECO:0000313" key="1">
    <source>
        <dbReference type="EMBL" id="KIM88444.1"/>
    </source>
</evidence>
<dbReference type="EMBL" id="KN832977">
    <property type="protein sequence ID" value="KIM88444.1"/>
    <property type="molecule type" value="Genomic_DNA"/>
</dbReference>
<reference evidence="2" key="2">
    <citation type="submission" date="2015-01" db="EMBL/GenBank/DDBJ databases">
        <title>Evolutionary Origins and Diversification of the Mycorrhizal Mutualists.</title>
        <authorList>
            <consortium name="DOE Joint Genome Institute"/>
            <consortium name="Mycorrhizal Genomics Consortium"/>
            <person name="Kohler A."/>
            <person name="Kuo A."/>
            <person name="Nagy L.G."/>
            <person name="Floudas D."/>
            <person name="Copeland A."/>
            <person name="Barry K.W."/>
            <person name="Cichocki N."/>
            <person name="Veneault-Fourrey C."/>
            <person name="LaButti K."/>
            <person name="Lindquist E.A."/>
            <person name="Lipzen A."/>
            <person name="Lundell T."/>
            <person name="Morin E."/>
            <person name="Murat C."/>
            <person name="Riley R."/>
            <person name="Ohm R."/>
            <person name="Sun H."/>
            <person name="Tunlid A."/>
            <person name="Henrissat B."/>
            <person name="Grigoriev I.V."/>
            <person name="Hibbett D.S."/>
            <person name="Martin F."/>
        </authorList>
    </citation>
    <scope>NUCLEOTIDE SEQUENCE [LARGE SCALE GENOMIC DNA]</scope>
    <source>
        <strain evidence="2">F 1598</strain>
    </source>
</reference>
<keyword evidence="2" id="KW-1185">Reference proteome</keyword>
<protein>
    <submittedName>
        <fullName evidence="1">Uncharacterized protein</fullName>
    </submittedName>
</protein>
<dbReference type="InParanoid" id="A0A0C3G9M6"/>
<dbReference type="AlphaFoldDB" id="A0A0C3G9M6"/>
<reference evidence="1 2" key="1">
    <citation type="submission" date="2014-04" db="EMBL/GenBank/DDBJ databases">
        <authorList>
            <consortium name="DOE Joint Genome Institute"/>
            <person name="Kuo A."/>
            <person name="Tarkka M."/>
            <person name="Buscot F."/>
            <person name="Kohler A."/>
            <person name="Nagy L.G."/>
            <person name="Floudas D."/>
            <person name="Copeland A."/>
            <person name="Barry K.W."/>
            <person name="Cichocki N."/>
            <person name="Veneault-Fourrey C."/>
            <person name="LaButti K."/>
            <person name="Lindquist E.A."/>
            <person name="Lipzen A."/>
            <person name="Lundell T."/>
            <person name="Morin E."/>
            <person name="Murat C."/>
            <person name="Sun H."/>
            <person name="Tunlid A."/>
            <person name="Henrissat B."/>
            <person name="Grigoriev I.V."/>
            <person name="Hibbett D.S."/>
            <person name="Martin F."/>
            <person name="Nordberg H.P."/>
            <person name="Cantor M.N."/>
            <person name="Hua S.X."/>
        </authorList>
    </citation>
    <scope>NUCLEOTIDE SEQUENCE [LARGE SCALE GENOMIC DNA]</scope>
    <source>
        <strain evidence="1 2">F 1598</strain>
    </source>
</reference>
<name>A0A0C3G9M6_PILCF</name>
<dbReference type="HOGENOM" id="CLU_1993470_0_0_1"/>
<gene>
    <name evidence="1" type="ORF">PILCRDRAFT_256837</name>
</gene>
<accession>A0A0C3G9M6</accession>
<evidence type="ECO:0000313" key="2">
    <source>
        <dbReference type="Proteomes" id="UP000054166"/>
    </source>
</evidence>
<organism evidence="1 2">
    <name type="scientific">Piloderma croceum (strain F 1598)</name>
    <dbReference type="NCBI Taxonomy" id="765440"/>
    <lineage>
        <taxon>Eukaryota</taxon>
        <taxon>Fungi</taxon>
        <taxon>Dikarya</taxon>
        <taxon>Basidiomycota</taxon>
        <taxon>Agaricomycotina</taxon>
        <taxon>Agaricomycetes</taxon>
        <taxon>Agaricomycetidae</taxon>
        <taxon>Atheliales</taxon>
        <taxon>Atheliaceae</taxon>
        <taxon>Piloderma</taxon>
    </lineage>
</organism>
<dbReference type="Proteomes" id="UP000054166">
    <property type="component" value="Unassembled WGS sequence"/>
</dbReference>